<comment type="caution">
    <text evidence="1">The sequence shown here is derived from an EMBL/GenBank/DDBJ whole genome shotgun (WGS) entry which is preliminary data.</text>
</comment>
<proteinExistence type="predicted"/>
<dbReference type="SUPFAM" id="SSF82649">
    <property type="entry name" value="SufE/NifU"/>
    <property type="match status" value="1"/>
</dbReference>
<gene>
    <name evidence="1" type="ORF">Q9K01_06325</name>
</gene>
<dbReference type="Proteomes" id="UP001235664">
    <property type="component" value="Unassembled WGS sequence"/>
</dbReference>
<sequence>MRTSSTAVLYSPALLGLAVDLADYPLTDRLTLHGEARSRSCGSTLALGCTADEDGAIAEIGMRVSACAVGQAAAAIFVRQAHGRDAASLKRSLAGVDGWLAGCGDRPAWPGLEALDPALPHAGRHEAIRLPWRAALAALSNLPAAR</sequence>
<dbReference type="EMBL" id="JAVAIL010000002">
    <property type="protein sequence ID" value="MDP4539233.1"/>
    <property type="molecule type" value="Genomic_DNA"/>
</dbReference>
<organism evidence="1 2">
    <name type="scientific">Qipengyuania benthica</name>
    <dbReference type="NCBI Taxonomy" id="3067651"/>
    <lineage>
        <taxon>Bacteria</taxon>
        <taxon>Pseudomonadati</taxon>
        <taxon>Pseudomonadota</taxon>
        <taxon>Alphaproteobacteria</taxon>
        <taxon>Sphingomonadales</taxon>
        <taxon>Erythrobacteraceae</taxon>
        <taxon>Qipengyuania</taxon>
    </lineage>
</organism>
<evidence type="ECO:0000313" key="1">
    <source>
        <dbReference type="EMBL" id="MDP4539233.1"/>
    </source>
</evidence>
<evidence type="ECO:0000313" key="2">
    <source>
        <dbReference type="Proteomes" id="UP001235664"/>
    </source>
</evidence>
<dbReference type="Gene3D" id="3.90.1010.10">
    <property type="match status" value="1"/>
</dbReference>
<accession>A0ABT9H7D7</accession>
<name>A0ABT9H7D7_9SPHN</name>
<keyword evidence="2" id="KW-1185">Reference proteome</keyword>
<dbReference type="RefSeq" id="WP_305929369.1">
    <property type="nucleotide sequence ID" value="NZ_JAVAIL010000002.1"/>
</dbReference>
<reference evidence="1 2" key="1">
    <citation type="submission" date="2023-08" db="EMBL/GenBank/DDBJ databases">
        <title>genomic of DY56.</title>
        <authorList>
            <person name="Wang Y."/>
        </authorList>
    </citation>
    <scope>NUCLEOTIDE SEQUENCE [LARGE SCALE GENOMIC DNA]</scope>
    <source>
        <strain evidence="1 2">DY56-A-20</strain>
    </source>
</reference>
<protein>
    <submittedName>
        <fullName evidence="1">Iron-sulfur cluster assembly scaffold protein</fullName>
    </submittedName>
</protein>